<gene>
    <name evidence="8" type="ORF">BDK51DRAFT_15965</name>
</gene>
<evidence type="ECO:0000256" key="6">
    <source>
        <dbReference type="ARBA" id="ARBA00023125"/>
    </source>
</evidence>
<dbReference type="Pfam" id="PF01997">
    <property type="entry name" value="Translin"/>
    <property type="match status" value="1"/>
</dbReference>
<dbReference type="Gene3D" id="1.20.58.200">
    <property type="entry name" value="Translin, domain 2"/>
    <property type="match status" value="1"/>
</dbReference>
<evidence type="ECO:0000256" key="7">
    <source>
        <dbReference type="ARBA" id="ARBA00023242"/>
    </source>
</evidence>
<dbReference type="OrthoDB" id="829at2759"/>
<dbReference type="SUPFAM" id="SSF74784">
    <property type="entry name" value="Translin"/>
    <property type="match status" value="1"/>
</dbReference>
<dbReference type="AlphaFoldDB" id="A0A4P9WBG4"/>
<evidence type="ECO:0000256" key="5">
    <source>
        <dbReference type="ARBA" id="ARBA00022884"/>
    </source>
</evidence>
<dbReference type="GO" id="GO:0005737">
    <property type="term" value="C:cytoplasm"/>
    <property type="evidence" value="ECO:0007669"/>
    <property type="project" value="UniProtKB-SubCell"/>
</dbReference>
<dbReference type="InterPro" id="IPR016069">
    <property type="entry name" value="Translin_C"/>
</dbReference>
<dbReference type="FunFam" id="1.20.58.200:FF:000002">
    <property type="entry name" value="Putative translin"/>
    <property type="match status" value="1"/>
</dbReference>
<dbReference type="GO" id="GO:0003697">
    <property type="term" value="F:single-stranded DNA binding"/>
    <property type="evidence" value="ECO:0007669"/>
    <property type="project" value="InterPro"/>
</dbReference>
<dbReference type="GO" id="GO:0016070">
    <property type="term" value="P:RNA metabolic process"/>
    <property type="evidence" value="ECO:0007669"/>
    <property type="project" value="InterPro"/>
</dbReference>
<dbReference type="Gene3D" id="1.20.58.190">
    <property type="entry name" value="Translin, domain 1"/>
    <property type="match status" value="1"/>
</dbReference>
<sequence length="239" mass="26940">MHHVLLTLPPRSAALSHLSALRSPTSQDNFDSENTIREEMRGSVRDLERTCREVASVLAQVHSAATEQAILAIASTASDGFDNIRKGLKALAAFVPQGQFYRYSNMFVFTLQQAVQLATFVIYLQTERLITVEELQAMLGGDVPEFHIGVDDMLHGMVPLTGELARFAMNRVTYGDYTRPLRISKFVADLHAGFQLLNLRNDSLRKRFDGMKYDCKRIEEIVYDISLRRLATNVEKTDA</sequence>
<evidence type="ECO:0000256" key="2">
    <source>
        <dbReference type="ARBA" id="ARBA00004496"/>
    </source>
</evidence>
<dbReference type="InterPro" id="IPR036081">
    <property type="entry name" value="Translin_sf"/>
</dbReference>
<reference evidence="9" key="1">
    <citation type="journal article" date="2018" name="Nat. Microbiol.">
        <title>Leveraging single-cell genomics to expand the fungal tree of life.</title>
        <authorList>
            <person name="Ahrendt S.R."/>
            <person name="Quandt C.A."/>
            <person name="Ciobanu D."/>
            <person name="Clum A."/>
            <person name="Salamov A."/>
            <person name="Andreopoulos B."/>
            <person name="Cheng J.F."/>
            <person name="Woyke T."/>
            <person name="Pelin A."/>
            <person name="Henrissat B."/>
            <person name="Reynolds N.K."/>
            <person name="Benny G.L."/>
            <person name="Smith M.E."/>
            <person name="James T.Y."/>
            <person name="Grigoriev I.V."/>
        </authorList>
    </citation>
    <scope>NUCLEOTIDE SEQUENCE [LARGE SCALE GENOMIC DNA]</scope>
</reference>
<keyword evidence="7" id="KW-0539">Nucleus</keyword>
<evidence type="ECO:0000256" key="3">
    <source>
        <dbReference type="ARBA" id="ARBA00005902"/>
    </source>
</evidence>
<comment type="subcellular location">
    <subcellularLocation>
        <location evidence="2">Cytoplasm</location>
    </subcellularLocation>
    <subcellularLocation>
        <location evidence="1">Nucleus</location>
    </subcellularLocation>
</comment>
<keyword evidence="9" id="KW-1185">Reference proteome</keyword>
<evidence type="ECO:0000313" key="9">
    <source>
        <dbReference type="Proteomes" id="UP000269721"/>
    </source>
</evidence>
<dbReference type="InterPro" id="IPR033956">
    <property type="entry name" value="Translin"/>
</dbReference>
<dbReference type="GO" id="GO:0003723">
    <property type="term" value="F:RNA binding"/>
    <property type="evidence" value="ECO:0007669"/>
    <property type="project" value="UniProtKB-KW"/>
</dbReference>
<comment type="similarity">
    <text evidence="3">Belongs to the translin family.</text>
</comment>
<dbReference type="InterPro" id="IPR002848">
    <property type="entry name" value="Translin_fam"/>
</dbReference>
<evidence type="ECO:0000256" key="4">
    <source>
        <dbReference type="ARBA" id="ARBA00022490"/>
    </source>
</evidence>
<keyword evidence="4" id="KW-0963">Cytoplasm</keyword>
<organism evidence="8 9">
    <name type="scientific">Blyttiomyces helicus</name>
    <dbReference type="NCBI Taxonomy" id="388810"/>
    <lineage>
        <taxon>Eukaryota</taxon>
        <taxon>Fungi</taxon>
        <taxon>Fungi incertae sedis</taxon>
        <taxon>Chytridiomycota</taxon>
        <taxon>Chytridiomycota incertae sedis</taxon>
        <taxon>Chytridiomycetes</taxon>
        <taxon>Chytridiomycetes incertae sedis</taxon>
        <taxon>Blyttiomyces</taxon>
    </lineage>
</organism>
<dbReference type="EMBL" id="KZ995868">
    <property type="protein sequence ID" value="RKO89824.1"/>
    <property type="molecule type" value="Genomic_DNA"/>
</dbReference>
<dbReference type="PANTHER" id="PTHR10741">
    <property type="entry name" value="TRANSLIN AND TRANSLIN ASSOCIATED PROTEIN X"/>
    <property type="match status" value="1"/>
</dbReference>
<name>A0A4P9WBG4_9FUNG</name>
<keyword evidence="5" id="KW-0694">RNA-binding</keyword>
<dbReference type="GO" id="GO:0005634">
    <property type="term" value="C:nucleus"/>
    <property type="evidence" value="ECO:0007669"/>
    <property type="project" value="UniProtKB-SubCell"/>
</dbReference>
<dbReference type="GO" id="GO:0043565">
    <property type="term" value="F:sequence-specific DNA binding"/>
    <property type="evidence" value="ECO:0007669"/>
    <property type="project" value="InterPro"/>
</dbReference>
<dbReference type="Proteomes" id="UP000269721">
    <property type="component" value="Unassembled WGS sequence"/>
</dbReference>
<keyword evidence="6" id="KW-0238">DNA-binding</keyword>
<proteinExistence type="inferred from homology"/>
<accession>A0A4P9WBG4</accession>
<evidence type="ECO:0000313" key="8">
    <source>
        <dbReference type="EMBL" id="RKO89824.1"/>
    </source>
</evidence>
<protein>
    <submittedName>
        <fullName evidence="8">Translin</fullName>
    </submittedName>
</protein>
<evidence type="ECO:0000256" key="1">
    <source>
        <dbReference type="ARBA" id="ARBA00004123"/>
    </source>
</evidence>
<dbReference type="CDD" id="cd14819">
    <property type="entry name" value="Translin"/>
    <property type="match status" value="1"/>
</dbReference>
<dbReference type="InterPro" id="IPR016068">
    <property type="entry name" value="Translin_N"/>
</dbReference>